<dbReference type="Pfam" id="PF10561">
    <property type="entry name" value="C2orf69"/>
    <property type="match status" value="2"/>
</dbReference>
<dbReference type="AlphaFoldDB" id="A0A443SM91"/>
<proteinExistence type="predicted"/>
<protein>
    <submittedName>
        <fullName evidence="1">UPF0565 protein C2orf69-like isoform X2</fullName>
    </submittedName>
</protein>
<accession>A0A443SM91</accession>
<dbReference type="OrthoDB" id="419333at2759"/>
<dbReference type="VEuPathDB" id="VectorBase:LDEU003381"/>
<dbReference type="GO" id="GO:0005739">
    <property type="term" value="C:mitochondrion"/>
    <property type="evidence" value="ECO:0007669"/>
    <property type="project" value="TreeGrafter"/>
</dbReference>
<gene>
    <name evidence="1" type="ORF">B4U80_08007</name>
</gene>
<dbReference type="InterPro" id="IPR018881">
    <property type="entry name" value="C2orf69_mit"/>
</dbReference>
<dbReference type="EMBL" id="NCKV01001274">
    <property type="protein sequence ID" value="RWS28658.1"/>
    <property type="molecule type" value="Genomic_DNA"/>
</dbReference>
<dbReference type="PANTHER" id="PTHR31296">
    <property type="entry name" value="UPF0565 PROTEIN C2ORF69"/>
    <property type="match status" value="1"/>
</dbReference>
<name>A0A443SM91_9ACAR</name>
<comment type="caution">
    <text evidence="1">The sequence shown here is derived from an EMBL/GenBank/DDBJ whole genome shotgun (WGS) entry which is preliminary data.</text>
</comment>
<dbReference type="PANTHER" id="PTHR31296:SF1">
    <property type="entry name" value="MITOCHONDRIAL PROTEIN C2ORF69"/>
    <property type="match status" value="1"/>
</dbReference>
<dbReference type="Proteomes" id="UP000288716">
    <property type="component" value="Unassembled WGS sequence"/>
</dbReference>
<keyword evidence="2" id="KW-1185">Reference proteome</keyword>
<sequence length="269" mass="31187">MDSKNAVLTLRNMQGTNGNRNDVVVCPSNERTENALIYFGGDIQDNDEHMRRQKSSYTSWSLENTALILHDKFPQHSIFVIKPSKMTMDTIAVYRNFVESNSHGVPSHKYDLNCLKHLKCLMESVFEQITPAPNITSFTCMGFSKGCVVLNQLLYCFAYLTERRDDDLSNFASKISHMYWLDGGHSGGCNTWITDETLVKSLSSFNIQAEIHVTPYQMNDKSRPWKREECTRFCELLNQFNIRNRKLLYFEQQEPSINLHFQLLNDFKP</sequence>
<reference evidence="1 2" key="1">
    <citation type="journal article" date="2018" name="Gigascience">
        <title>Genomes of trombidid mites reveal novel predicted allergens and laterally-transferred genes associated with secondary metabolism.</title>
        <authorList>
            <person name="Dong X."/>
            <person name="Chaisiri K."/>
            <person name="Xia D."/>
            <person name="Armstrong S.D."/>
            <person name="Fang Y."/>
            <person name="Donnelly M.J."/>
            <person name="Kadowaki T."/>
            <person name="McGarry J.W."/>
            <person name="Darby A.C."/>
            <person name="Makepeace B.L."/>
        </authorList>
    </citation>
    <scope>NUCLEOTIDE SEQUENCE [LARGE SCALE GENOMIC DNA]</scope>
    <source>
        <strain evidence="1">UoL-UT</strain>
    </source>
</reference>
<organism evidence="1 2">
    <name type="scientific">Leptotrombidium deliense</name>
    <dbReference type="NCBI Taxonomy" id="299467"/>
    <lineage>
        <taxon>Eukaryota</taxon>
        <taxon>Metazoa</taxon>
        <taxon>Ecdysozoa</taxon>
        <taxon>Arthropoda</taxon>
        <taxon>Chelicerata</taxon>
        <taxon>Arachnida</taxon>
        <taxon>Acari</taxon>
        <taxon>Acariformes</taxon>
        <taxon>Trombidiformes</taxon>
        <taxon>Prostigmata</taxon>
        <taxon>Anystina</taxon>
        <taxon>Parasitengona</taxon>
        <taxon>Trombiculoidea</taxon>
        <taxon>Trombiculidae</taxon>
        <taxon>Leptotrombidium</taxon>
    </lineage>
</organism>
<evidence type="ECO:0000313" key="2">
    <source>
        <dbReference type="Proteomes" id="UP000288716"/>
    </source>
</evidence>
<evidence type="ECO:0000313" key="1">
    <source>
        <dbReference type="EMBL" id="RWS28658.1"/>
    </source>
</evidence>